<dbReference type="InterPro" id="IPR001525">
    <property type="entry name" value="C5_MeTfrase"/>
</dbReference>
<evidence type="ECO:0000256" key="5">
    <source>
        <dbReference type="ARBA" id="ARBA00022691"/>
    </source>
</evidence>
<dbReference type="Gene3D" id="3.40.50.150">
    <property type="entry name" value="Vaccinia Virus protein VP39"/>
    <property type="match status" value="1"/>
</dbReference>
<dbReference type="EC" id="2.1.1.37" evidence="1"/>
<dbReference type="GO" id="GO:0052170">
    <property type="term" value="P:symbiont-mediated suppression of host innate immune response"/>
    <property type="evidence" value="ECO:0007669"/>
    <property type="project" value="UniProtKB-KW"/>
</dbReference>
<evidence type="ECO:0000256" key="1">
    <source>
        <dbReference type="ARBA" id="ARBA00011975"/>
    </source>
</evidence>
<dbReference type="PANTHER" id="PTHR10629:SF52">
    <property type="entry name" value="DNA (CYTOSINE-5)-METHYLTRANSFERASE 1"/>
    <property type="match status" value="1"/>
</dbReference>
<evidence type="ECO:0000256" key="8">
    <source>
        <dbReference type="PROSITE-ProRule" id="PRU01016"/>
    </source>
</evidence>
<keyword evidence="2 8" id="KW-0489">Methyltransferase</keyword>
<evidence type="ECO:0000256" key="9">
    <source>
        <dbReference type="SAM" id="MobiDB-lite"/>
    </source>
</evidence>
<dbReference type="GO" id="GO:0003886">
    <property type="term" value="F:DNA (cytosine-5-)-methyltransferase activity"/>
    <property type="evidence" value="ECO:0007669"/>
    <property type="project" value="UniProtKB-EC"/>
</dbReference>
<dbReference type="GO" id="GO:0099018">
    <property type="term" value="P:symbiont-mediated evasion of host restriction-modification system"/>
    <property type="evidence" value="ECO:0007669"/>
    <property type="project" value="UniProtKB-KW"/>
</dbReference>
<evidence type="ECO:0000256" key="6">
    <source>
        <dbReference type="ARBA" id="ARBA00023280"/>
    </source>
</evidence>
<dbReference type="InterPro" id="IPR018117">
    <property type="entry name" value="C5_DNA_meth_AS"/>
</dbReference>
<dbReference type="SUPFAM" id="SSF53335">
    <property type="entry name" value="S-adenosyl-L-methionine-dependent methyltransferases"/>
    <property type="match status" value="1"/>
</dbReference>
<keyword evidence="5 8" id="KW-0949">S-adenosyl-L-methionine</keyword>
<keyword evidence="3" id="KW-0945">Host-virus interaction</keyword>
<gene>
    <name evidence="10" type="ORF">UFOVP786_41</name>
</gene>
<reference evidence="10" key="1">
    <citation type="submission" date="2020-04" db="EMBL/GenBank/DDBJ databases">
        <authorList>
            <person name="Chiriac C."/>
            <person name="Salcher M."/>
            <person name="Ghai R."/>
            <person name="Kavagutti S V."/>
        </authorList>
    </citation>
    <scope>NUCLEOTIDE SEQUENCE</scope>
</reference>
<dbReference type="InterPro" id="IPR029063">
    <property type="entry name" value="SAM-dependent_MTases_sf"/>
</dbReference>
<dbReference type="EMBL" id="LR796727">
    <property type="protein sequence ID" value="CAB4162325.1"/>
    <property type="molecule type" value="Genomic_DNA"/>
</dbReference>
<dbReference type="PROSITE" id="PS00094">
    <property type="entry name" value="C5_MTASE_1"/>
    <property type="match status" value="1"/>
</dbReference>
<dbReference type="PANTHER" id="PTHR10629">
    <property type="entry name" value="CYTOSINE-SPECIFIC METHYLTRANSFERASE"/>
    <property type="match status" value="1"/>
</dbReference>
<evidence type="ECO:0000256" key="7">
    <source>
        <dbReference type="ARBA" id="ARBA00033479"/>
    </source>
</evidence>
<sequence>MSRGLEATGYFRTDLFCEAATFPVSVLRKHWPGTPIHDDITTLSVETLLWHGVEPDVVCGGFPCQDLSVAGRGAGLSGSRSGLWFEMIRVIDETKPKYAIIENVSALRGRGLDSVLGGLASIGYDAEWHCIPAAAVGAPHRRDRIWVLAYPASERREAGAGLQGRRSGETRGLESPGLGQAVAYPNDGGRRVQGHECGPDGGAGAGQSGVSGQAMAYPGGPGLPGAEQSGWPVPLITPAVLRGAATQCRWRRLEPGMGGTDDGLPARVHRYPVAVEPWEGDTPRTVGRGYPDRRQRLMSLGNSLVPAIAEMIGRAIIMKEESL</sequence>
<evidence type="ECO:0000256" key="4">
    <source>
        <dbReference type="ARBA" id="ARBA00022679"/>
    </source>
</evidence>
<dbReference type="InterPro" id="IPR050390">
    <property type="entry name" value="C5-Methyltransferase"/>
</dbReference>
<dbReference type="PROSITE" id="PS51679">
    <property type="entry name" value="SAM_MT_C5"/>
    <property type="match status" value="1"/>
</dbReference>
<feature type="compositionally biased region" description="Gly residues" evidence="9">
    <location>
        <begin position="199"/>
        <end position="209"/>
    </location>
</feature>
<dbReference type="GO" id="GO:0032259">
    <property type="term" value="P:methylation"/>
    <property type="evidence" value="ECO:0007669"/>
    <property type="project" value="UniProtKB-KW"/>
</dbReference>
<keyword evidence="4 8" id="KW-0808">Transferase</keyword>
<name>A0A6J5NZH9_9CAUD</name>
<feature type="compositionally biased region" description="Basic and acidic residues" evidence="9">
    <location>
        <begin position="188"/>
        <end position="198"/>
    </location>
</feature>
<evidence type="ECO:0000313" key="10">
    <source>
        <dbReference type="EMBL" id="CAB4162325.1"/>
    </source>
</evidence>
<comment type="similarity">
    <text evidence="8">Belongs to the class I-like SAM-binding methyltransferase superfamily. C5-methyltransferase family.</text>
</comment>
<keyword evidence="3" id="KW-1090">Inhibition of host innate immune response by virus</keyword>
<evidence type="ECO:0000256" key="2">
    <source>
        <dbReference type="ARBA" id="ARBA00022603"/>
    </source>
</evidence>
<feature type="active site" evidence="8">
    <location>
        <position position="64"/>
    </location>
</feature>
<proteinExistence type="inferred from homology"/>
<dbReference type="GO" id="GO:0044027">
    <property type="term" value="P:negative regulation of gene expression via chromosomal CpG island methylation"/>
    <property type="evidence" value="ECO:0007669"/>
    <property type="project" value="TreeGrafter"/>
</dbReference>
<organism evidence="10">
    <name type="scientific">uncultured Caudovirales phage</name>
    <dbReference type="NCBI Taxonomy" id="2100421"/>
    <lineage>
        <taxon>Viruses</taxon>
        <taxon>Duplodnaviria</taxon>
        <taxon>Heunggongvirae</taxon>
        <taxon>Uroviricota</taxon>
        <taxon>Caudoviricetes</taxon>
        <taxon>Peduoviridae</taxon>
        <taxon>Maltschvirus</taxon>
        <taxon>Maltschvirus maltsch</taxon>
    </lineage>
</organism>
<protein>
    <recommendedName>
        <fullName evidence="1">DNA (cytosine-5-)-methyltransferase</fullName>
        <ecNumber evidence="1">2.1.1.37</ecNumber>
    </recommendedName>
</protein>
<evidence type="ECO:0000256" key="3">
    <source>
        <dbReference type="ARBA" id="ARBA00022632"/>
    </source>
</evidence>
<accession>A0A6J5NZH9</accession>
<keyword evidence="6" id="KW-0899">Viral immunoevasion</keyword>
<keyword evidence="7" id="KW-1258">Restriction-modification system evasion by virus</keyword>
<feature type="region of interest" description="Disordered" evidence="9">
    <location>
        <begin position="158"/>
        <end position="230"/>
    </location>
</feature>
<dbReference type="Pfam" id="PF00145">
    <property type="entry name" value="DNA_methylase"/>
    <property type="match status" value="1"/>
</dbReference>
<dbReference type="GO" id="GO:0003677">
    <property type="term" value="F:DNA binding"/>
    <property type="evidence" value="ECO:0007669"/>
    <property type="project" value="TreeGrafter"/>
</dbReference>